<feature type="transmembrane region" description="Helical" evidence="1">
    <location>
        <begin position="46"/>
        <end position="70"/>
    </location>
</feature>
<dbReference type="Proteomes" id="UP001597375">
    <property type="component" value="Unassembled WGS sequence"/>
</dbReference>
<dbReference type="EMBL" id="JBHUIT010000017">
    <property type="protein sequence ID" value="MFD2256922.1"/>
    <property type="molecule type" value="Genomic_DNA"/>
</dbReference>
<feature type="transmembrane region" description="Helical" evidence="1">
    <location>
        <begin position="20"/>
        <end position="39"/>
    </location>
</feature>
<keyword evidence="1" id="KW-1133">Transmembrane helix</keyword>
<keyword evidence="1" id="KW-0472">Membrane</keyword>
<protein>
    <recommendedName>
        <fullName evidence="4">PH domain-containing protein</fullName>
    </recommendedName>
</protein>
<organism evidence="2 3">
    <name type="scientific">Luteolibacter algae</name>
    <dbReference type="NCBI Taxonomy" id="454151"/>
    <lineage>
        <taxon>Bacteria</taxon>
        <taxon>Pseudomonadati</taxon>
        <taxon>Verrucomicrobiota</taxon>
        <taxon>Verrucomicrobiia</taxon>
        <taxon>Verrucomicrobiales</taxon>
        <taxon>Verrucomicrobiaceae</taxon>
        <taxon>Luteolibacter</taxon>
    </lineage>
</organism>
<sequence length="245" mass="27286">MKDEESLIPPPPNPYARFSGWLAVAGIAAIIAIALSGMGRTARPDLALFLPGLIVFTLAAIFGVGVLYGWRGVAKRFSHQHILGYWKITGKDWETHLRREKRRLWYGAWIMGAGLPTVIFAAMFYLAYSEGKVGEVLPIALAVSGLFAGVFVAVVAIQWFSIRGSIGHVWLSRYGIMVNRVVFFIDGFGIQTLSRELRKKDGKAILSIRYRVRSKRTVVNKELLVPVPEAQIALVENTLEAWDSR</sequence>
<accession>A0ABW5D7T3</accession>
<comment type="caution">
    <text evidence="2">The sequence shown here is derived from an EMBL/GenBank/DDBJ whole genome shotgun (WGS) entry which is preliminary data.</text>
</comment>
<evidence type="ECO:0000256" key="1">
    <source>
        <dbReference type="SAM" id="Phobius"/>
    </source>
</evidence>
<proteinExistence type="predicted"/>
<feature type="transmembrane region" description="Helical" evidence="1">
    <location>
        <begin position="104"/>
        <end position="127"/>
    </location>
</feature>
<feature type="transmembrane region" description="Helical" evidence="1">
    <location>
        <begin position="139"/>
        <end position="162"/>
    </location>
</feature>
<evidence type="ECO:0000313" key="3">
    <source>
        <dbReference type="Proteomes" id="UP001597375"/>
    </source>
</evidence>
<reference evidence="3" key="1">
    <citation type="journal article" date="2019" name="Int. J. Syst. Evol. Microbiol.">
        <title>The Global Catalogue of Microorganisms (GCM) 10K type strain sequencing project: providing services to taxonomists for standard genome sequencing and annotation.</title>
        <authorList>
            <consortium name="The Broad Institute Genomics Platform"/>
            <consortium name="The Broad Institute Genome Sequencing Center for Infectious Disease"/>
            <person name="Wu L."/>
            <person name="Ma J."/>
        </authorList>
    </citation>
    <scope>NUCLEOTIDE SEQUENCE [LARGE SCALE GENOMIC DNA]</scope>
    <source>
        <strain evidence="3">CGMCC 4.7106</strain>
    </source>
</reference>
<name>A0ABW5D7T3_9BACT</name>
<evidence type="ECO:0008006" key="4">
    <source>
        <dbReference type="Google" id="ProtNLM"/>
    </source>
</evidence>
<keyword evidence="1" id="KW-0812">Transmembrane</keyword>
<evidence type="ECO:0000313" key="2">
    <source>
        <dbReference type="EMBL" id="MFD2256922.1"/>
    </source>
</evidence>
<keyword evidence="3" id="KW-1185">Reference proteome</keyword>
<dbReference type="RefSeq" id="WP_386820210.1">
    <property type="nucleotide sequence ID" value="NZ_JBHUIT010000017.1"/>
</dbReference>
<gene>
    <name evidence="2" type="ORF">ACFSSA_09560</name>
</gene>